<dbReference type="Proteomes" id="UP001164746">
    <property type="component" value="Chromosome 10"/>
</dbReference>
<name>A0ABY7F7J6_MYAAR</name>
<feature type="region of interest" description="Disordered" evidence="2">
    <location>
        <begin position="334"/>
        <end position="367"/>
    </location>
</feature>
<proteinExistence type="predicted"/>
<evidence type="ECO:0000313" key="3">
    <source>
        <dbReference type="EMBL" id="WAR17935.1"/>
    </source>
</evidence>
<dbReference type="EMBL" id="CP111021">
    <property type="protein sequence ID" value="WAR17935.1"/>
    <property type="molecule type" value="Genomic_DNA"/>
</dbReference>
<evidence type="ECO:0000256" key="1">
    <source>
        <dbReference type="SAM" id="Coils"/>
    </source>
</evidence>
<dbReference type="InterPro" id="IPR039604">
    <property type="entry name" value="Bfr1"/>
</dbReference>
<evidence type="ECO:0000256" key="2">
    <source>
        <dbReference type="SAM" id="MobiDB-lite"/>
    </source>
</evidence>
<evidence type="ECO:0000313" key="4">
    <source>
        <dbReference type="Proteomes" id="UP001164746"/>
    </source>
</evidence>
<feature type="coiled-coil region" evidence="1">
    <location>
        <begin position="191"/>
        <end position="218"/>
    </location>
</feature>
<feature type="compositionally biased region" description="Polar residues" evidence="2">
    <location>
        <begin position="19"/>
        <end position="32"/>
    </location>
</feature>
<dbReference type="PANTHER" id="PTHR31027:SF2">
    <property type="entry name" value="LEBERCILIN DOMAIN-CONTAINING PROTEIN"/>
    <property type="match status" value="1"/>
</dbReference>
<gene>
    <name evidence="3" type="ORF">MAR_032529</name>
</gene>
<keyword evidence="4" id="KW-1185">Reference proteome</keyword>
<sequence length="443" mass="51318">MENDPEQQMAALEEEKDPTSGSDSLGSSMNTSDFRRVRAPNKKKYDEEKEELLKEIANKDAEMKSLAAISPEQHASQLRDLRDEREASVNKRKKIDTDLRLLNQEITKKMGQLSRTESNLHYKNEQRIDDTIRKLELQLNKQNFRLSEERRVVGEIDKLKRSKKHLYRVITGLNKRDEELRRSSHDRKAKYETLKKELDQLHESKRQLFAEYKQCESEYHYELKQRKSRKRNESFRRQEEARKAKEEAWQKERLEFECQRQPYEDEINLCNTLIAYTQRFSSDREDVATKPLAHTPQILAQFSSLKMEAPVNVARIPATLEQLQIKKVPPAITETQTSSEAGESGFHDMSRQASKTESSESATDSAQCDQSVFLEKESVKGIEGSLGGPTLDLSEKDQLKDLQGCLDSMHLIDHKTSPKATSLSLECEDEAVVRDFEETEDVF</sequence>
<protein>
    <submittedName>
        <fullName evidence="3">Uncharacterized protein</fullName>
    </submittedName>
</protein>
<dbReference type="PANTHER" id="PTHR31027">
    <property type="entry name" value="NUCLEAR SEGREGATION PROTEIN BFR1"/>
    <property type="match status" value="1"/>
</dbReference>
<feature type="compositionally biased region" description="Polar residues" evidence="2">
    <location>
        <begin position="351"/>
        <end position="367"/>
    </location>
</feature>
<accession>A0ABY7F7J6</accession>
<organism evidence="3 4">
    <name type="scientific">Mya arenaria</name>
    <name type="common">Soft-shell clam</name>
    <dbReference type="NCBI Taxonomy" id="6604"/>
    <lineage>
        <taxon>Eukaryota</taxon>
        <taxon>Metazoa</taxon>
        <taxon>Spiralia</taxon>
        <taxon>Lophotrochozoa</taxon>
        <taxon>Mollusca</taxon>
        <taxon>Bivalvia</taxon>
        <taxon>Autobranchia</taxon>
        <taxon>Heteroconchia</taxon>
        <taxon>Euheterodonta</taxon>
        <taxon>Imparidentia</taxon>
        <taxon>Neoheterodontei</taxon>
        <taxon>Myida</taxon>
        <taxon>Myoidea</taxon>
        <taxon>Myidae</taxon>
        <taxon>Mya</taxon>
    </lineage>
</organism>
<reference evidence="3" key="1">
    <citation type="submission" date="2022-11" db="EMBL/GenBank/DDBJ databases">
        <title>Centuries of genome instability and evolution in soft-shell clam transmissible cancer (bioRxiv).</title>
        <authorList>
            <person name="Hart S.F.M."/>
            <person name="Yonemitsu M.A."/>
            <person name="Giersch R.M."/>
            <person name="Beal B.F."/>
            <person name="Arriagada G."/>
            <person name="Davis B.W."/>
            <person name="Ostrander E.A."/>
            <person name="Goff S.P."/>
            <person name="Metzger M.J."/>
        </authorList>
    </citation>
    <scope>NUCLEOTIDE SEQUENCE</scope>
    <source>
        <strain evidence="3">MELC-2E11</strain>
        <tissue evidence="3">Siphon/mantle</tissue>
    </source>
</reference>
<feature type="region of interest" description="Disordered" evidence="2">
    <location>
        <begin position="1"/>
        <end position="47"/>
    </location>
</feature>
<keyword evidence="1" id="KW-0175">Coiled coil</keyword>